<sequence>MNSSRHTNRPTNRSRGRGGRSRGGLNDRNPSSLGTDYKPVPTTQQVMPGAPVSIVLKVDQPTGTEVQGIVAELLTRGDHPRGIKVRLRDGRVGRVQRMVSRETAEAGAEGMNGLGRNGELGNGGHESVRVASAGVASAGVAGPRYGDYRVEAPDEPDVANLSLADYVVVKSNKKKGKSKKLDEEESNEAVPDEDTEDLASTIAATSTCPVCGEFEGDEAAVAHHYTVTQYREGPGIEPQLDH</sequence>
<dbReference type="Pfam" id="PF09962">
    <property type="entry name" value="DUF2196"/>
    <property type="match status" value="1"/>
</dbReference>
<feature type="compositionally biased region" description="Gly residues" evidence="1">
    <location>
        <begin position="110"/>
        <end position="123"/>
    </location>
</feature>
<feature type="compositionally biased region" description="Basic residues" evidence="1">
    <location>
        <begin position="1"/>
        <end position="20"/>
    </location>
</feature>
<dbReference type="NCBIfam" id="TIGR03833">
    <property type="entry name" value="YwbE family protein"/>
    <property type="match status" value="1"/>
</dbReference>
<organism evidence="2 3">
    <name type="scientific">Lachnellula subtilissima</name>
    <dbReference type="NCBI Taxonomy" id="602034"/>
    <lineage>
        <taxon>Eukaryota</taxon>
        <taxon>Fungi</taxon>
        <taxon>Dikarya</taxon>
        <taxon>Ascomycota</taxon>
        <taxon>Pezizomycotina</taxon>
        <taxon>Leotiomycetes</taxon>
        <taxon>Helotiales</taxon>
        <taxon>Lachnaceae</taxon>
        <taxon>Lachnellula</taxon>
    </lineage>
</organism>
<evidence type="ECO:0000313" key="2">
    <source>
        <dbReference type="EMBL" id="TVY40046.1"/>
    </source>
</evidence>
<dbReference type="PANTHER" id="PTHR40069:SF1">
    <property type="entry name" value="YWBE PROTEIN"/>
    <property type="match status" value="1"/>
</dbReference>
<accession>A0A8H8RT22</accession>
<proteinExistence type="predicted"/>
<feature type="region of interest" description="Disordered" evidence="1">
    <location>
        <begin position="101"/>
        <end position="123"/>
    </location>
</feature>
<keyword evidence="3" id="KW-1185">Reference proteome</keyword>
<feature type="region of interest" description="Disordered" evidence="1">
    <location>
        <begin position="1"/>
        <end position="46"/>
    </location>
</feature>
<comment type="caution">
    <text evidence="2">The sequence shown here is derived from an EMBL/GenBank/DDBJ whole genome shotgun (WGS) entry which is preliminary data.</text>
</comment>
<feature type="region of interest" description="Disordered" evidence="1">
    <location>
        <begin position="174"/>
        <end position="198"/>
    </location>
</feature>
<protein>
    <submittedName>
        <fullName evidence="2">Uncharacterized protein</fullName>
    </submittedName>
</protein>
<name>A0A8H8RT22_9HELO</name>
<reference evidence="2 3" key="1">
    <citation type="submission" date="2018-05" db="EMBL/GenBank/DDBJ databases">
        <title>Genome sequencing and assembly of the regulated plant pathogen Lachnellula willkommii and related sister species for the development of diagnostic species identification markers.</title>
        <authorList>
            <person name="Giroux E."/>
            <person name="Bilodeau G."/>
        </authorList>
    </citation>
    <scope>NUCLEOTIDE SEQUENCE [LARGE SCALE GENOMIC DNA]</scope>
    <source>
        <strain evidence="2 3">CBS 197.66</strain>
    </source>
</reference>
<dbReference type="EMBL" id="QGMJ01000197">
    <property type="protein sequence ID" value="TVY40046.1"/>
    <property type="molecule type" value="Genomic_DNA"/>
</dbReference>
<dbReference type="AlphaFoldDB" id="A0A8H8RT22"/>
<gene>
    <name evidence="2" type="primary">ywbE</name>
    <name evidence="2" type="ORF">LSUB1_G003948</name>
</gene>
<dbReference type="InterPro" id="IPR019240">
    <property type="entry name" value="DUF2196"/>
</dbReference>
<evidence type="ECO:0000313" key="3">
    <source>
        <dbReference type="Proteomes" id="UP000462212"/>
    </source>
</evidence>
<evidence type="ECO:0000256" key="1">
    <source>
        <dbReference type="SAM" id="MobiDB-lite"/>
    </source>
</evidence>
<dbReference type="Proteomes" id="UP000462212">
    <property type="component" value="Unassembled WGS sequence"/>
</dbReference>
<dbReference type="PANTHER" id="PTHR40069">
    <property type="entry name" value="YWBE PROTEIN"/>
    <property type="match status" value="1"/>
</dbReference>
<feature type="compositionally biased region" description="Acidic residues" evidence="1">
    <location>
        <begin position="183"/>
        <end position="197"/>
    </location>
</feature>
<dbReference type="OrthoDB" id="20105at2759"/>